<evidence type="ECO:0000256" key="1">
    <source>
        <dbReference type="SAM" id="MobiDB-lite"/>
    </source>
</evidence>
<keyword evidence="3" id="KW-1185">Reference proteome</keyword>
<name>A0A1M5BZX6_SALEC</name>
<dbReference type="AlphaFoldDB" id="A0A1M5BZX6"/>
<evidence type="ECO:0000313" key="3">
    <source>
        <dbReference type="Proteomes" id="UP000183945"/>
    </source>
</evidence>
<dbReference type="STRING" id="1073325.SAMN05444483_101267"/>
<sequence>MLKASKNIGNKKNPDVALLIGVRDSLTITKQKAPENIGTGKDPDVAPRFGISDSHTIAKRKALQ</sequence>
<dbReference type="EMBL" id="FQVT01000001">
    <property type="protein sequence ID" value="SHF47970.1"/>
    <property type="molecule type" value="Genomic_DNA"/>
</dbReference>
<gene>
    <name evidence="2" type="ORF">SAMN05444483_101267</name>
</gene>
<accession>A0A1M5BZX6</accession>
<organism evidence="2 3">
    <name type="scientific">Salegentibacter echinorum</name>
    <dbReference type="NCBI Taxonomy" id="1073325"/>
    <lineage>
        <taxon>Bacteria</taxon>
        <taxon>Pseudomonadati</taxon>
        <taxon>Bacteroidota</taxon>
        <taxon>Flavobacteriia</taxon>
        <taxon>Flavobacteriales</taxon>
        <taxon>Flavobacteriaceae</taxon>
        <taxon>Salegentibacter</taxon>
    </lineage>
</organism>
<protein>
    <submittedName>
        <fullName evidence="2">Uncharacterized protein</fullName>
    </submittedName>
</protein>
<proteinExistence type="predicted"/>
<dbReference type="RefSeq" id="WP_072875939.1">
    <property type="nucleotide sequence ID" value="NZ_FQVT01000001.1"/>
</dbReference>
<evidence type="ECO:0000313" key="2">
    <source>
        <dbReference type="EMBL" id="SHF47970.1"/>
    </source>
</evidence>
<feature type="region of interest" description="Disordered" evidence="1">
    <location>
        <begin position="31"/>
        <end position="64"/>
    </location>
</feature>
<reference evidence="3" key="1">
    <citation type="submission" date="2016-11" db="EMBL/GenBank/DDBJ databases">
        <authorList>
            <person name="Varghese N."/>
            <person name="Submissions S."/>
        </authorList>
    </citation>
    <scope>NUCLEOTIDE SEQUENCE [LARGE SCALE GENOMIC DNA]</scope>
    <source>
        <strain evidence="3">DSM 24579</strain>
    </source>
</reference>
<dbReference type="Proteomes" id="UP000183945">
    <property type="component" value="Unassembled WGS sequence"/>
</dbReference>